<evidence type="ECO:0000256" key="1">
    <source>
        <dbReference type="ARBA" id="ARBA00022670"/>
    </source>
</evidence>
<proteinExistence type="predicted"/>
<evidence type="ECO:0000313" key="8">
    <source>
        <dbReference type="Proteomes" id="UP001321473"/>
    </source>
</evidence>
<evidence type="ECO:0000256" key="2">
    <source>
        <dbReference type="ARBA" id="ARBA00022801"/>
    </source>
</evidence>
<feature type="active site" evidence="5">
    <location>
        <position position="33"/>
    </location>
</feature>
<comment type="caution">
    <text evidence="5">Lacks conserved residue(s) required for the propagation of feature annotation.</text>
</comment>
<keyword evidence="5" id="KW-0479">Metal-binding</keyword>
<dbReference type="GO" id="GO:0046872">
    <property type="term" value="F:metal ion binding"/>
    <property type="evidence" value="ECO:0007669"/>
    <property type="project" value="UniProtKB-KW"/>
</dbReference>
<name>A0AAQ4FE21_AMBAM</name>
<dbReference type="PANTHER" id="PTHR11905">
    <property type="entry name" value="ADAM A DISINTEGRIN AND METALLOPROTEASE DOMAIN"/>
    <property type="match status" value="1"/>
</dbReference>
<accession>A0AAQ4FE21</accession>
<dbReference type="Gene3D" id="3.40.390.10">
    <property type="entry name" value="Collagenase (Catalytic Domain)"/>
    <property type="match status" value="1"/>
</dbReference>
<dbReference type="PANTHER" id="PTHR11905:SF159">
    <property type="entry name" value="ADAM METALLOPROTEASE"/>
    <property type="match status" value="1"/>
</dbReference>
<feature type="binding site" evidence="5">
    <location>
        <position position="32"/>
    </location>
    <ligand>
        <name>Zn(2+)</name>
        <dbReference type="ChEBI" id="CHEBI:29105"/>
        <note>catalytic</note>
    </ligand>
</feature>
<comment type="caution">
    <text evidence="7">The sequence shown here is derived from an EMBL/GenBank/DDBJ whole genome shotgun (WGS) entry which is preliminary data.</text>
</comment>
<evidence type="ECO:0000313" key="7">
    <source>
        <dbReference type="EMBL" id="KAK8784975.1"/>
    </source>
</evidence>
<dbReference type="GO" id="GO:0006509">
    <property type="term" value="P:membrane protein ectodomain proteolysis"/>
    <property type="evidence" value="ECO:0007669"/>
    <property type="project" value="TreeGrafter"/>
</dbReference>
<feature type="domain" description="Peptidase M12B" evidence="6">
    <location>
        <begin position="1"/>
        <end position="84"/>
    </location>
</feature>
<dbReference type="Pfam" id="PF13574">
    <property type="entry name" value="Reprolysin_2"/>
    <property type="match status" value="1"/>
</dbReference>
<gene>
    <name evidence="7" type="ORF">V5799_008660</name>
</gene>
<dbReference type="GO" id="GO:0004222">
    <property type="term" value="F:metalloendopeptidase activity"/>
    <property type="evidence" value="ECO:0007669"/>
    <property type="project" value="InterPro"/>
</dbReference>
<reference evidence="7 8" key="1">
    <citation type="journal article" date="2023" name="Arcadia Sci">
        <title>De novo assembly of a long-read Amblyomma americanum tick genome.</title>
        <authorList>
            <person name="Chou S."/>
            <person name="Poskanzer K.E."/>
            <person name="Rollins M."/>
            <person name="Thuy-Boun P.S."/>
        </authorList>
    </citation>
    <scope>NUCLEOTIDE SEQUENCE [LARGE SCALE GENOMIC DNA]</scope>
    <source>
        <strain evidence="7">F_SG_1</strain>
        <tissue evidence="7">Salivary glands</tissue>
    </source>
</reference>
<dbReference type="InterPro" id="IPR024079">
    <property type="entry name" value="MetalloPept_cat_dom_sf"/>
</dbReference>
<feature type="binding site" evidence="5">
    <location>
        <position position="36"/>
    </location>
    <ligand>
        <name>Zn(2+)</name>
        <dbReference type="ChEBI" id="CHEBI:29105"/>
        <note>catalytic</note>
    </ligand>
</feature>
<dbReference type="InterPro" id="IPR001590">
    <property type="entry name" value="Peptidase_M12B"/>
</dbReference>
<feature type="non-terminal residue" evidence="7">
    <location>
        <position position="1"/>
    </location>
</feature>
<keyword evidence="1" id="KW-0645">Protease</keyword>
<evidence type="ECO:0000256" key="3">
    <source>
        <dbReference type="ARBA" id="ARBA00022833"/>
    </source>
</evidence>
<evidence type="ECO:0000256" key="5">
    <source>
        <dbReference type="PROSITE-ProRule" id="PRU00276"/>
    </source>
</evidence>
<keyword evidence="8" id="KW-1185">Reference proteome</keyword>
<sequence>LSPLSGMCTWGRNALISEDTYESFAGIDVAAHEFGHMLGAPHDEFPRYESQCGWSIGYIMSYVDGGERKHRFSPCSKYLIQQSLRLRDFEKSSRKGNIIPIEGSKYQ</sequence>
<protein>
    <recommendedName>
        <fullName evidence="6">Peptidase M12B domain-containing protein</fullName>
    </recommendedName>
</protein>
<dbReference type="EMBL" id="JARKHS020004054">
    <property type="protein sequence ID" value="KAK8784975.1"/>
    <property type="molecule type" value="Genomic_DNA"/>
</dbReference>
<keyword evidence="2" id="KW-0378">Hydrolase</keyword>
<dbReference type="Proteomes" id="UP001321473">
    <property type="component" value="Unassembled WGS sequence"/>
</dbReference>
<keyword evidence="3 5" id="KW-0862">Zinc</keyword>
<evidence type="ECO:0000256" key="4">
    <source>
        <dbReference type="ARBA" id="ARBA00023049"/>
    </source>
</evidence>
<dbReference type="SUPFAM" id="SSF55486">
    <property type="entry name" value="Metalloproteases ('zincins'), catalytic domain"/>
    <property type="match status" value="1"/>
</dbReference>
<keyword evidence="4" id="KW-0482">Metalloprotease</keyword>
<evidence type="ECO:0000259" key="6">
    <source>
        <dbReference type="PROSITE" id="PS50215"/>
    </source>
</evidence>
<feature type="binding site" evidence="5">
    <location>
        <position position="42"/>
    </location>
    <ligand>
        <name>Zn(2+)</name>
        <dbReference type="ChEBI" id="CHEBI:29105"/>
        <note>catalytic</note>
    </ligand>
</feature>
<dbReference type="AlphaFoldDB" id="A0AAQ4FE21"/>
<dbReference type="PROSITE" id="PS50215">
    <property type="entry name" value="ADAM_MEPRO"/>
    <property type="match status" value="1"/>
</dbReference>
<organism evidence="7 8">
    <name type="scientific">Amblyomma americanum</name>
    <name type="common">Lone star tick</name>
    <dbReference type="NCBI Taxonomy" id="6943"/>
    <lineage>
        <taxon>Eukaryota</taxon>
        <taxon>Metazoa</taxon>
        <taxon>Ecdysozoa</taxon>
        <taxon>Arthropoda</taxon>
        <taxon>Chelicerata</taxon>
        <taxon>Arachnida</taxon>
        <taxon>Acari</taxon>
        <taxon>Parasitiformes</taxon>
        <taxon>Ixodida</taxon>
        <taxon>Ixodoidea</taxon>
        <taxon>Ixodidae</taxon>
        <taxon>Amblyomminae</taxon>
        <taxon>Amblyomma</taxon>
    </lineage>
</organism>